<dbReference type="InterPro" id="IPR019251">
    <property type="entry name" value="DUF2231_TM"/>
</dbReference>
<feature type="transmembrane region" description="Helical" evidence="1">
    <location>
        <begin position="81"/>
        <end position="101"/>
    </location>
</feature>
<accession>A0A497XN24</accession>
<keyword evidence="4" id="KW-1185">Reference proteome</keyword>
<dbReference type="Pfam" id="PF09990">
    <property type="entry name" value="DUF2231"/>
    <property type="match status" value="1"/>
</dbReference>
<proteinExistence type="predicted"/>
<evidence type="ECO:0000256" key="1">
    <source>
        <dbReference type="SAM" id="Phobius"/>
    </source>
</evidence>
<keyword evidence="1" id="KW-0812">Transmembrane</keyword>
<sequence>MKRFIIIFCAPLLFSLFSFSHEREAVYEVSEPSAVQEKIVYPEVVKLHPPVVHFAVALPLFTLLLEGLYHLRGRKPDEVEFFALLLSSGAVIGAAVTGYIAHESMENLPITPQALELLHTHQTLGIALAGLFSLVFLLRLVYTFKPVPIIHHLYLLLLLTGVAGLLYQGNLGGKLVYNFGLGVSG</sequence>
<feature type="transmembrane region" description="Helical" evidence="1">
    <location>
        <begin position="121"/>
        <end position="142"/>
    </location>
</feature>
<dbReference type="AlphaFoldDB" id="A0A497XN24"/>
<feature type="domain" description="DUF2231" evidence="2">
    <location>
        <begin position="47"/>
        <end position="184"/>
    </location>
</feature>
<keyword evidence="1" id="KW-0472">Membrane</keyword>
<reference evidence="3 4" key="1">
    <citation type="submission" date="2018-10" db="EMBL/GenBank/DDBJ databases">
        <title>Genomic Encyclopedia of Archaeal and Bacterial Type Strains, Phase II (KMG-II): from individual species to whole genera.</title>
        <authorList>
            <person name="Goeker M."/>
        </authorList>
    </citation>
    <scope>NUCLEOTIDE SEQUENCE [LARGE SCALE GENOMIC DNA]</scope>
    <source>
        <strain evidence="3 4">DSM 16510</strain>
    </source>
</reference>
<keyword evidence="1" id="KW-1133">Transmembrane helix</keyword>
<comment type="caution">
    <text evidence="3">The sequence shown here is derived from an EMBL/GenBank/DDBJ whole genome shotgun (WGS) entry which is preliminary data.</text>
</comment>
<dbReference type="Proteomes" id="UP000267841">
    <property type="component" value="Unassembled WGS sequence"/>
</dbReference>
<protein>
    <submittedName>
        <fullName evidence="3">Putative membrane protein</fullName>
    </submittedName>
</protein>
<dbReference type="OrthoDB" id="15540at2"/>
<evidence type="ECO:0000259" key="2">
    <source>
        <dbReference type="Pfam" id="PF09990"/>
    </source>
</evidence>
<gene>
    <name evidence="3" type="ORF">BCF55_0593</name>
</gene>
<feature type="transmembrane region" description="Helical" evidence="1">
    <location>
        <begin position="149"/>
        <end position="167"/>
    </location>
</feature>
<organism evidence="3 4">
    <name type="scientific">Hydrogenivirga caldilitoris</name>
    <dbReference type="NCBI Taxonomy" id="246264"/>
    <lineage>
        <taxon>Bacteria</taxon>
        <taxon>Pseudomonadati</taxon>
        <taxon>Aquificota</taxon>
        <taxon>Aquificia</taxon>
        <taxon>Aquificales</taxon>
        <taxon>Aquificaceae</taxon>
        <taxon>Hydrogenivirga</taxon>
    </lineage>
</organism>
<dbReference type="EMBL" id="RCCJ01000001">
    <property type="protein sequence ID" value="RLJ70325.1"/>
    <property type="molecule type" value="Genomic_DNA"/>
</dbReference>
<dbReference type="RefSeq" id="WP_121009768.1">
    <property type="nucleotide sequence ID" value="NZ_RCCJ01000001.1"/>
</dbReference>
<evidence type="ECO:0000313" key="4">
    <source>
        <dbReference type="Proteomes" id="UP000267841"/>
    </source>
</evidence>
<evidence type="ECO:0000313" key="3">
    <source>
        <dbReference type="EMBL" id="RLJ70325.1"/>
    </source>
</evidence>
<name>A0A497XN24_9AQUI</name>